<dbReference type="GO" id="GO:0006826">
    <property type="term" value="P:iron ion transport"/>
    <property type="evidence" value="ECO:0007669"/>
    <property type="project" value="UniProtKB-KW"/>
</dbReference>
<dbReference type="InterPro" id="IPR012910">
    <property type="entry name" value="Plug_dom"/>
</dbReference>
<name>A0A4R0MMD6_9SPHI</name>
<sequence length="1084" mass="120700">MKKLHVCEPHAFYLRLKTRIIRTMKVTMVLLWMGMMTTYANTSAQLKMNIDLVRGNLPELFQQIQKQSDYQILYKDDFIKLNKYEELNLKLNNKTVKEILDKALKDSGLTYTISGRQIVILSKERARGVVQDSLVTLRGRVYDTHEPPSVLPGVSIRIKGSTTGTTTDGDGYFTIKARKNDVLVFSMISYLSFEYTVLRADKSLNVSLKENISALNEIVVVGLSEQQKKHIASSIASLDVNSQIVGKPITSLSQALQGGVTGINVTQNSGLPGGDAATIKIRGISTLGNSNPLVLVDGIPMDMNYIDPVTVESVTVLKDAAAAAIYGARAANGVILVTTKRGVPGKVRVAYDSYFGLASPSYLPNTVDAPTYMNMYNEGQLNAGKPLFYSEEDIQNTINNVDPVKYPNTNWGDLIIDRSAEITSHSVSVSGGNNTSRFALSGNYLYQKGMLPVNDANRITIRANTSTSLSKNFLVNLDMLAIKRNTTQPNRPSGSNGNRLLQDIYRTPPTVLPKYPEKDGVPTIYGRYVDIVNPLAYAERGGVRNFESGQTSINLQPKWEVFKNFNVKGQFSFRLNSDATRDVRDAYNFFDYYNGQLLQSWTAQRDAGMARTTYYYIGGNVDYTLKVKDHYLFAMAGYSQEETNSGEWDIYSMVSGYAKLNYSYRDKYLLEGTVRTDGSSRFGPGNKFGFFPSGAVGWNVHNEGFMKGMKAINNLKLRASYGQLGNENIGLYKYQTLISSSNGQEATYGNADVSWETVNMLDIGMDLSLFKNNKLGLTFDYYDKVTDGIILNPQLPLIGGFEGVVPINAGKVKNRGLELSFNYNERFGQHVDFSFSPGVTYNKNTILSLKGGPYLTTTTINEESGSIGSFYGYRTNGLLQSSDYDNNGTPLVPMLKDAKPGDIKYLDLNRNGIIDADDQTNIGNPTPELDYFANFRIAYKKINLEFLLQGTGKSDAPLLNEFAFPLDMSGNGGVPTVYYANNYWTPQRTDARYPRISTAPSNNRLSSDFWFQNAAYLRVKFIQLGYDLDNSFVKQMGISAIRFYVNAQNPVTFSSLKITDPESRGDEWTYGIMKTYTFGLNVQF</sequence>
<feature type="transmembrane region" description="Helical" evidence="8">
    <location>
        <begin position="20"/>
        <end position="40"/>
    </location>
</feature>
<keyword evidence="4 6" id="KW-0472">Membrane</keyword>
<dbReference type="Pfam" id="PF07715">
    <property type="entry name" value="Plug"/>
    <property type="match status" value="1"/>
</dbReference>
<dbReference type="InterPro" id="IPR011662">
    <property type="entry name" value="Secretin/TonB_short_N"/>
</dbReference>
<dbReference type="Pfam" id="PF07660">
    <property type="entry name" value="STN"/>
    <property type="match status" value="1"/>
</dbReference>
<evidence type="ECO:0000256" key="6">
    <source>
        <dbReference type="PROSITE-ProRule" id="PRU01360"/>
    </source>
</evidence>
<dbReference type="GO" id="GO:0009279">
    <property type="term" value="C:cell outer membrane"/>
    <property type="evidence" value="ECO:0007669"/>
    <property type="project" value="UniProtKB-SubCell"/>
</dbReference>
<evidence type="ECO:0000256" key="8">
    <source>
        <dbReference type="SAM" id="Phobius"/>
    </source>
</evidence>
<keyword evidence="8" id="KW-1133">Transmembrane helix</keyword>
<dbReference type="NCBIfam" id="TIGR04057">
    <property type="entry name" value="SusC_RagA_signa"/>
    <property type="match status" value="1"/>
</dbReference>
<dbReference type="Gene3D" id="2.170.130.10">
    <property type="entry name" value="TonB-dependent receptor, plug domain"/>
    <property type="match status" value="1"/>
</dbReference>
<evidence type="ECO:0000313" key="10">
    <source>
        <dbReference type="EMBL" id="TCC87889.1"/>
    </source>
</evidence>
<evidence type="ECO:0000256" key="7">
    <source>
        <dbReference type="RuleBase" id="RU003357"/>
    </source>
</evidence>
<evidence type="ECO:0000256" key="2">
    <source>
        <dbReference type="ARBA" id="ARBA00022496"/>
    </source>
</evidence>
<feature type="domain" description="Secretin/TonB short N-terminal" evidence="9">
    <location>
        <begin position="70"/>
        <end position="123"/>
    </location>
</feature>
<keyword evidence="1 6" id="KW-0813">Transport</keyword>
<dbReference type="SUPFAM" id="SSF56935">
    <property type="entry name" value="Porins"/>
    <property type="match status" value="1"/>
</dbReference>
<proteinExistence type="inferred from homology"/>
<dbReference type="NCBIfam" id="TIGR04056">
    <property type="entry name" value="OMP_RagA_SusC"/>
    <property type="match status" value="1"/>
</dbReference>
<protein>
    <submittedName>
        <fullName evidence="10">SusC/RagA family TonB-linked outer membrane protein</fullName>
    </submittedName>
</protein>
<keyword evidence="6 8" id="KW-0812">Transmembrane</keyword>
<dbReference type="SUPFAM" id="SSF49464">
    <property type="entry name" value="Carboxypeptidase regulatory domain-like"/>
    <property type="match status" value="1"/>
</dbReference>
<evidence type="ECO:0000256" key="4">
    <source>
        <dbReference type="ARBA" id="ARBA00023136"/>
    </source>
</evidence>
<keyword evidence="2" id="KW-0410">Iron transport</keyword>
<gene>
    <name evidence="10" type="ORF">EZ444_22430</name>
</gene>
<dbReference type="InterPro" id="IPR039426">
    <property type="entry name" value="TonB-dep_rcpt-like"/>
</dbReference>
<keyword evidence="5 6" id="KW-0998">Cell outer membrane</keyword>
<dbReference type="Pfam" id="PF00593">
    <property type="entry name" value="TonB_dep_Rec_b-barrel"/>
    <property type="match status" value="1"/>
</dbReference>
<dbReference type="InterPro" id="IPR023996">
    <property type="entry name" value="TonB-dep_OMP_SusC/RagA"/>
</dbReference>
<dbReference type="InterPro" id="IPR037066">
    <property type="entry name" value="Plug_dom_sf"/>
</dbReference>
<accession>A0A4R0MMD6</accession>
<dbReference type="Proteomes" id="UP000291117">
    <property type="component" value="Unassembled WGS sequence"/>
</dbReference>
<dbReference type="InterPro" id="IPR023997">
    <property type="entry name" value="TonB-dep_OMP_SusC/RagA_CS"/>
</dbReference>
<dbReference type="Gene3D" id="3.55.50.30">
    <property type="match status" value="1"/>
</dbReference>
<keyword evidence="2" id="KW-0406">Ion transport</keyword>
<organism evidence="10 11">
    <name type="scientific">Pedobacter hiemivivus</name>
    <dbReference type="NCBI Taxonomy" id="2530454"/>
    <lineage>
        <taxon>Bacteria</taxon>
        <taxon>Pseudomonadati</taxon>
        <taxon>Bacteroidota</taxon>
        <taxon>Sphingobacteriia</taxon>
        <taxon>Sphingobacteriales</taxon>
        <taxon>Sphingobacteriaceae</taxon>
        <taxon>Pedobacter</taxon>
    </lineage>
</organism>
<dbReference type="Gene3D" id="2.60.40.1120">
    <property type="entry name" value="Carboxypeptidase-like, regulatory domain"/>
    <property type="match status" value="1"/>
</dbReference>
<dbReference type="AlphaFoldDB" id="A0A4R0MMD6"/>
<reference evidence="10 11" key="1">
    <citation type="submission" date="2019-02" db="EMBL/GenBank/DDBJ databases">
        <title>Pedobacter sp. RP-3-8 sp. nov., isolated from Arctic soil.</title>
        <authorList>
            <person name="Dahal R.H."/>
        </authorList>
    </citation>
    <scope>NUCLEOTIDE SEQUENCE [LARGE SCALE GENOMIC DNA]</scope>
    <source>
        <strain evidence="10 11">RP-3-8</strain>
    </source>
</reference>
<dbReference type="InterPro" id="IPR008969">
    <property type="entry name" value="CarboxyPept-like_regulatory"/>
</dbReference>
<keyword evidence="6" id="KW-1134">Transmembrane beta strand</keyword>
<dbReference type="OrthoDB" id="9768177at2"/>
<evidence type="ECO:0000256" key="3">
    <source>
        <dbReference type="ARBA" id="ARBA00023004"/>
    </source>
</evidence>
<comment type="similarity">
    <text evidence="6 7">Belongs to the TonB-dependent receptor family.</text>
</comment>
<comment type="caution">
    <text evidence="10">The sequence shown here is derived from an EMBL/GenBank/DDBJ whole genome shotgun (WGS) entry which is preliminary data.</text>
</comment>
<dbReference type="SMART" id="SM00965">
    <property type="entry name" value="STN"/>
    <property type="match status" value="1"/>
</dbReference>
<evidence type="ECO:0000256" key="5">
    <source>
        <dbReference type="ARBA" id="ARBA00023237"/>
    </source>
</evidence>
<evidence type="ECO:0000259" key="9">
    <source>
        <dbReference type="SMART" id="SM00965"/>
    </source>
</evidence>
<dbReference type="InterPro" id="IPR000531">
    <property type="entry name" value="Beta-barrel_TonB"/>
</dbReference>
<dbReference type="PROSITE" id="PS52016">
    <property type="entry name" value="TONB_DEPENDENT_REC_3"/>
    <property type="match status" value="1"/>
</dbReference>
<keyword evidence="7" id="KW-0798">TonB box</keyword>
<evidence type="ECO:0000313" key="11">
    <source>
        <dbReference type="Proteomes" id="UP000291117"/>
    </source>
</evidence>
<keyword evidence="11" id="KW-1185">Reference proteome</keyword>
<comment type="subcellular location">
    <subcellularLocation>
        <location evidence="6">Cell outer membrane</location>
        <topology evidence="6">Multi-pass membrane protein</topology>
    </subcellularLocation>
</comment>
<evidence type="ECO:0000256" key="1">
    <source>
        <dbReference type="ARBA" id="ARBA00022448"/>
    </source>
</evidence>
<dbReference type="Pfam" id="PF13715">
    <property type="entry name" value="CarbopepD_reg_2"/>
    <property type="match status" value="1"/>
</dbReference>
<keyword evidence="3" id="KW-0408">Iron</keyword>
<dbReference type="EMBL" id="SJSM01000022">
    <property type="protein sequence ID" value="TCC87889.1"/>
    <property type="molecule type" value="Genomic_DNA"/>
</dbReference>